<keyword evidence="2" id="KW-1185">Reference proteome</keyword>
<accession>A0ACA9Y839</accession>
<sequence length="581" mass="66129">MFQNISFERNKVNGIDSDEEEELDERIDTPKSVRGNSFLKRTTVKIPLKDDKTTNTKRSGTPTAVNKLTKYQSRNSTPLKKRYSDNDREDTLIREAKLISDDNELAYGSPGRSFLKPITKSPFSFEKSIGSPPSFKIKPADVEKSGGIEVTVKNSDIPKQQEVMEDIEFESAGSDDDIQGPSLQNNNFKETVHQEPPMQRSPTQVQSNSPRISVRHQSPAFSDRGPRISSTFGNLSPAPSVAPRPVSSQERNAPHRGISTVDPQIRDSKKNTRETHKRTFSRNVQERSSSRHVSPPAPSVRSTSPQIIERAQTSPQFKERPNNIASSVEAESISTTIDKGSLQVGIPSRIEVEHDRAEIMEKIDPRMSFEDNEIDLESGISSDDNAAQLLNELDSFLPKSSPNKLNFTNGRQWNGTTNGNSNGRDYGVRGLNGLDNSSINRARINRRPLNSTTPELTPIRKHYGRLNERFARHLNNKRKQERKSELATQFELTESEKLEIPEPESPEEEAEQEEQEEENQDVWTNHKWRKLNKLIMCGKFTIQDILNSQVSTKWFQCKNKEDLKQRIEFLIQFNEYRIKKN</sequence>
<name>A0ACA9Y839_9ASCO</name>
<dbReference type="Proteomes" id="UP001152531">
    <property type="component" value="Unassembled WGS sequence"/>
</dbReference>
<evidence type="ECO:0000313" key="2">
    <source>
        <dbReference type="Proteomes" id="UP001152531"/>
    </source>
</evidence>
<dbReference type="EMBL" id="CALSDN010000005">
    <property type="protein sequence ID" value="CAH6721044.1"/>
    <property type="molecule type" value="Genomic_DNA"/>
</dbReference>
<reference evidence="1" key="1">
    <citation type="submission" date="2022-06" db="EMBL/GenBank/DDBJ databases">
        <authorList>
            <person name="Legras J.-L."/>
            <person name="Devillers H."/>
            <person name="Grondin C."/>
        </authorList>
    </citation>
    <scope>NUCLEOTIDE SEQUENCE</scope>
    <source>
        <strain evidence="1">CLIB 1444</strain>
    </source>
</reference>
<proteinExistence type="predicted"/>
<gene>
    <name evidence="1" type="ORF">CLIB1444_05S02344</name>
</gene>
<protein>
    <submittedName>
        <fullName evidence="1">Uncharacterized protein</fullName>
    </submittedName>
</protein>
<evidence type="ECO:0000313" key="1">
    <source>
        <dbReference type="EMBL" id="CAH6721044.1"/>
    </source>
</evidence>
<organism evidence="1 2">
    <name type="scientific">[Candida] jaroonii</name>
    <dbReference type="NCBI Taxonomy" id="467808"/>
    <lineage>
        <taxon>Eukaryota</taxon>
        <taxon>Fungi</taxon>
        <taxon>Dikarya</taxon>
        <taxon>Ascomycota</taxon>
        <taxon>Saccharomycotina</taxon>
        <taxon>Pichiomycetes</taxon>
        <taxon>Debaryomycetaceae</taxon>
        <taxon>Yamadazyma</taxon>
    </lineage>
</organism>
<comment type="caution">
    <text evidence="1">The sequence shown here is derived from an EMBL/GenBank/DDBJ whole genome shotgun (WGS) entry which is preliminary data.</text>
</comment>